<keyword evidence="4" id="KW-1185">Reference proteome</keyword>
<name>A0ABM6FFA1_9BURK</name>
<sequence length="300" mass="32619">MAQDHRSAFRRHENAPPYTGQDDEQGNQSAHRPHRYSSGSSYTDEREGDFPAREAYGSGAGSESGWPESPAEQGGRRPYPYRDRGRDSREYGHGYDYERSPSGYTPGYTPGNTSRQRARPWYEEEGLDEASGWSDVSMAVTPSGPQRRHPENRPGRWQETPPRRVAPKGYQRSDERIREDVCERLAYCEGIDVSDVSVEVDGGMVTLSGSVAHRGEKYTIEDVADDVFGVKEVSNQIRVRRESGGPSASSRWGASATSASSTSPGSTASGQAGGPEAGKHDVPPPGRDAAGSATRPGKPV</sequence>
<dbReference type="Proteomes" id="UP000177515">
    <property type="component" value="Chromosome 2"/>
</dbReference>
<feature type="region of interest" description="Disordered" evidence="1">
    <location>
        <begin position="1"/>
        <end position="175"/>
    </location>
</feature>
<dbReference type="RefSeq" id="WP_071073077.1">
    <property type="nucleotide sequence ID" value="NZ_CP017755.1"/>
</dbReference>
<feature type="compositionally biased region" description="Low complexity" evidence="1">
    <location>
        <begin position="247"/>
        <end position="270"/>
    </location>
</feature>
<dbReference type="InterPro" id="IPR051686">
    <property type="entry name" value="Lipoprotein_DolP"/>
</dbReference>
<feature type="compositionally biased region" description="Low complexity" evidence="1">
    <location>
        <begin position="54"/>
        <end position="65"/>
    </location>
</feature>
<proteinExistence type="predicted"/>
<evidence type="ECO:0000313" key="4">
    <source>
        <dbReference type="Proteomes" id="UP000177515"/>
    </source>
</evidence>
<evidence type="ECO:0000259" key="2">
    <source>
        <dbReference type="PROSITE" id="PS50914"/>
    </source>
</evidence>
<accession>A0ABM6FFA1</accession>
<dbReference type="PANTHER" id="PTHR34606">
    <property type="entry name" value="BON DOMAIN-CONTAINING PROTEIN"/>
    <property type="match status" value="1"/>
</dbReference>
<dbReference type="Pfam" id="PF04972">
    <property type="entry name" value="BON"/>
    <property type="match status" value="1"/>
</dbReference>
<feature type="region of interest" description="Disordered" evidence="1">
    <location>
        <begin position="240"/>
        <end position="300"/>
    </location>
</feature>
<dbReference type="PROSITE" id="PS50914">
    <property type="entry name" value="BON"/>
    <property type="match status" value="1"/>
</dbReference>
<dbReference type="InterPro" id="IPR007055">
    <property type="entry name" value="BON_dom"/>
</dbReference>
<feature type="domain" description="BON" evidence="2">
    <location>
        <begin position="173"/>
        <end position="241"/>
    </location>
</feature>
<dbReference type="Gene3D" id="3.30.1340.30">
    <property type="match status" value="1"/>
</dbReference>
<gene>
    <name evidence="3" type="ORF">BKK80_34190</name>
</gene>
<evidence type="ECO:0000256" key="1">
    <source>
        <dbReference type="SAM" id="MobiDB-lite"/>
    </source>
</evidence>
<dbReference type="EMBL" id="CP017755">
    <property type="protein sequence ID" value="AOZ10592.1"/>
    <property type="molecule type" value="Genomic_DNA"/>
</dbReference>
<feature type="compositionally biased region" description="Basic and acidic residues" evidence="1">
    <location>
        <begin position="43"/>
        <end position="52"/>
    </location>
</feature>
<reference evidence="3 4" key="1">
    <citation type="submission" date="2016-10" db="EMBL/GenBank/DDBJ databases">
        <title>Complete genome sequences of three Cupriavidus strains isolated from various Malaysian environments.</title>
        <authorList>
            <person name="Abdullah A.A.-A."/>
            <person name="Shafie N.A.H."/>
            <person name="Lau N.S."/>
        </authorList>
    </citation>
    <scope>NUCLEOTIDE SEQUENCE [LARGE SCALE GENOMIC DNA]</scope>
    <source>
        <strain evidence="3 4">USMAA1020</strain>
    </source>
</reference>
<protein>
    <recommendedName>
        <fullName evidence="2">BON domain-containing protein</fullName>
    </recommendedName>
</protein>
<organism evidence="3 4">
    <name type="scientific">Cupriavidus malaysiensis</name>
    <dbReference type="NCBI Taxonomy" id="367825"/>
    <lineage>
        <taxon>Bacteria</taxon>
        <taxon>Pseudomonadati</taxon>
        <taxon>Pseudomonadota</taxon>
        <taxon>Betaproteobacteria</taxon>
        <taxon>Burkholderiales</taxon>
        <taxon>Burkholderiaceae</taxon>
        <taxon>Cupriavidus</taxon>
    </lineage>
</organism>
<dbReference type="PANTHER" id="PTHR34606:SF15">
    <property type="entry name" value="BON DOMAIN-CONTAINING PROTEIN"/>
    <property type="match status" value="1"/>
</dbReference>
<feature type="compositionally biased region" description="Basic and acidic residues" evidence="1">
    <location>
        <begin position="1"/>
        <end position="14"/>
    </location>
</feature>
<feature type="compositionally biased region" description="Basic and acidic residues" evidence="1">
    <location>
        <begin position="80"/>
        <end position="99"/>
    </location>
</feature>
<evidence type="ECO:0000313" key="3">
    <source>
        <dbReference type="EMBL" id="AOZ10592.1"/>
    </source>
</evidence>